<evidence type="ECO:0000256" key="4">
    <source>
        <dbReference type="ARBA" id="ARBA00022692"/>
    </source>
</evidence>
<dbReference type="OrthoDB" id="8969999at2"/>
<feature type="transmembrane region" description="Helical" evidence="7">
    <location>
        <begin position="338"/>
        <end position="362"/>
    </location>
</feature>
<comment type="subcellular location">
    <subcellularLocation>
        <location evidence="1">Cell membrane</location>
        <topology evidence="1">Multi-pass membrane protein</topology>
    </subcellularLocation>
</comment>
<evidence type="ECO:0000256" key="5">
    <source>
        <dbReference type="ARBA" id="ARBA00022989"/>
    </source>
</evidence>
<evidence type="ECO:0000256" key="1">
    <source>
        <dbReference type="ARBA" id="ARBA00004651"/>
    </source>
</evidence>
<dbReference type="Pfam" id="PF02417">
    <property type="entry name" value="Chromate_transp"/>
    <property type="match status" value="2"/>
</dbReference>
<dbReference type="NCBIfam" id="TIGR00937">
    <property type="entry name" value="2A51"/>
    <property type="match status" value="1"/>
</dbReference>
<dbReference type="PIRSF" id="PIRSF004810">
    <property type="entry name" value="ChrA"/>
    <property type="match status" value="1"/>
</dbReference>
<dbReference type="GO" id="GO:0005886">
    <property type="term" value="C:plasma membrane"/>
    <property type="evidence" value="ECO:0007669"/>
    <property type="project" value="UniProtKB-SubCell"/>
</dbReference>
<feature type="transmembrane region" description="Helical" evidence="7">
    <location>
        <begin position="374"/>
        <end position="400"/>
    </location>
</feature>
<evidence type="ECO:0000256" key="2">
    <source>
        <dbReference type="ARBA" id="ARBA00005262"/>
    </source>
</evidence>
<evidence type="ECO:0000313" key="8">
    <source>
        <dbReference type="EMBL" id="KMS50383.1"/>
    </source>
</evidence>
<protein>
    <submittedName>
        <fullName evidence="8">Chromate transporter</fullName>
    </submittedName>
</protein>
<evidence type="ECO:0000256" key="6">
    <source>
        <dbReference type="ARBA" id="ARBA00023136"/>
    </source>
</evidence>
<feature type="transmembrane region" description="Helical" evidence="7">
    <location>
        <begin position="307"/>
        <end position="326"/>
    </location>
</feature>
<comment type="caution">
    <text evidence="8">The sequence shown here is derived from an EMBL/GenBank/DDBJ whole genome shotgun (WGS) entry which is preliminary data.</text>
</comment>
<reference evidence="8 9" key="1">
    <citation type="journal article" date="2015" name="G3 (Bethesda)">
        <title>Insights into Ongoing Evolution of the Hexachlorocyclohexane Catabolic Pathway from Comparative Genomics of Ten Sphingomonadaceae Strains.</title>
        <authorList>
            <person name="Pearce S.L."/>
            <person name="Oakeshott J.G."/>
            <person name="Pandey G."/>
        </authorList>
    </citation>
    <scope>NUCLEOTIDE SEQUENCE [LARGE SCALE GENOMIC DNA]</scope>
    <source>
        <strain evidence="8 9">LL02</strain>
    </source>
</reference>
<sequence>MDASAMPHPTASSPREHGIPFGEAVRVWAKIAALSFGGPAGQIAVMHRILVEEKRWIGEARFLHALNYCMLLPGPEAQQLAIYIGWLLHRTKGGLIAGVLFVLPGFLAIMALSWVYALLGNVRVVEGLFFGLKAAVLAVVLQAVVRIGSRALKNNVMRGLAAVAFVALFLFSVPFPLVILAAGFVGYAGGRARHPAFLGGSGHGSAGGKPVPDAETALGEHIPEHARPNLRWSLRISGVLLALWITPVLALVAALGPHNVFSEIALFFSKMAVVTFGGAYAVLAYVAQQGVEHYGWLRPGEMLDGLGMAETTPGPLIMVTQFVGFMGAFRQATGLPPLVAATLGGVLTTWVTFVPCFLWIFAGAPFVERLRSNVALSAALAAISAAVVGVILNLAVWFALHSLFARVAKVPFANGTLDVPVLASLNPAALLLTIGAVIAMFRFKVGVLPVLGASAAAGVALRLSGLA</sequence>
<accession>A0A0J7XGV1</accession>
<dbReference type="EMBL" id="JACU01000021">
    <property type="protein sequence ID" value="KMS50383.1"/>
    <property type="molecule type" value="Genomic_DNA"/>
</dbReference>
<comment type="similarity">
    <text evidence="2">Belongs to the chromate ion transporter (CHR) (TC 2.A.51) family.</text>
</comment>
<organism evidence="8 9">
    <name type="scientific">Novosphingobium barchaimii LL02</name>
    <dbReference type="NCBI Taxonomy" id="1114963"/>
    <lineage>
        <taxon>Bacteria</taxon>
        <taxon>Pseudomonadati</taxon>
        <taxon>Pseudomonadota</taxon>
        <taxon>Alphaproteobacteria</taxon>
        <taxon>Sphingomonadales</taxon>
        <taxon>Sphingomonadaceae</taxon>
        <taxon>Novosphingobium</taxon>
    </lineage>
</organism>
<dbReference type="GO" id="GO:0015109">
    <property type="term" value="F:chromate transmembrane transporter activity"/>
    <property type="evidence" value="ECO:0007669"/>
    <property type="project" value="InterPro"/>
</dbReference>
<dbReference type="AlphaFoldDB" id="A0A0J7XGV1"/>
<keyword evidence="4 7" id="KW-0812">Transmembrane</keyword>
<gene>
    <name evidence="8" type="ORF">V474_12515</name>
</gene>
<feature type="transmembrane region" description="Helical" evidence="7">
    <location>
        <begin position="95"/>
        <end position="116"/>
    </location>
</feature>
<dbReference type="InterPro" id="IPR014047">
    <property type="entry name" value="Chr_Tranpt_l_chain"/>
</dbReference>
<dbReference type="InterPro" id="IPR003370">
    <property type="entry name" value="Chromate_transpt"/>
</dbReference>
<feature type="transmembrane region" description="Helical" evidence="7">
    <location>
        <begin position="447"/>
        <end position="465"/>
    </location>
</feature>
<keyword evidence="5 7" id="KW-1133">Transmembrane helix</keyword>
<name>A0A0J7XGV1_9SPHN</name>
<dbReference type="RefSeq" id="WP_059153734.1">
    <property type="nucleotide sequence ID" value="NZ_KQ130465.1"/>
</dbReference>
<dbReference type="Proteomes" id="UP000052268">
    <property type="component" value="Unassembled WGS sequence"/>
</dbReference>
<dbReference type="PATRIC" id="fig|1114963.3.peg.5157"/>
<feature type="transmembrane region" description="Helical" evidence="7">
    <location>
        <begin position="160"/>
        <end position="188"/>
    </location>
</feature>
<keyword evidence="6 7" id="KW-0472">Membrane</keyword>
<evidence type="ECO:0000313" key="9">
    <source>
        <dbReference type="Proteomes" id="UP000052268"/>
    </source>
</evidence>
<keyword evidence="3" id="KW-1003">Cell membrane</keyword>
<dbReference type="PANTHER" id="PTHR33567:SF3">
    <property type="entry name" value="CHROMATE ION TRANSPORTER (EUROFUNG)"/>
    <property type="match status" value="1"/>
</dbReference>
<dbReference type="PANTHER" id="PTHR33567">
    <property type="entry name" value="CHROMATE ION TRANSPORTER (EUROFUNG)"/>
    <property type="match status" value="1"/>
</dbReference>
<feature type="transmembrane region" description="Helical" evidence="7">
    <location>
        <begin position="232"/>
        <end position="255"/>
    </location>
</feature>
<feature type="transmembrane region" description="Helical" evidence="7">
    <location>
        <begin position="421"/>
        <end position="441"/>
    </location>
</feature>
<keyword evidence="9" id="KW-1185">Reference proteome</keyword>
<proteinExistence type="inferred from homology"/>
<feature type="transmembrane region" description="Helical" evidence="7">
    <location>
        <begin position="267"/>
        <end position="287"/>
    </location>
</feature>
<evidence type="ECO:0000256" key="7">
    <source>
        <dbReference type="SAM" id="Phobius"/>
    </source>
</evidence>
<feature type="transmembrane region" description="Helical" evidence="7">
    <location>
        <begin position="128"/>
        <end position="148"/>
    </location>
</feature>
<evidence type="ECO:0000256" key="3">
    <source>
        <dbReference type="ARBA" id="ARBA00022475"/>
    </source>
</evidence>